<evidence type="ECO:0000256" key="8">
    <source>
        <dbReference type="SAM" id="Phobius"/>
    </source>
</evidence>
<feature type="region of interest" description="Disordered" evidence="7">
    <location>
        <begin position="1"/>
        <end position="25"/>
    </location>
</feature>
<keyword evidence="3 8" id="KW-0812">Transmembrane</keyword>
<evidence type="ECO:0000256" key="1">
    <source>
        <dbReference type="ARBA" id="ARBA00004370"/>
    </source>
</evidence>
<name>A0A7N0ZZS7_KALFE</name>
<dbReference type="PANTHER" id="PTHR31113:SF32">
    <property type="entry name" value="UPF0496 PLANT-LIKE PROTEIN"/>
    <property type="match status" value="1"/>
</dbReference>
<evidence type="ECO:0000313" key="9">
    <source>
        <dbReference type="EnsemblPlants" id="Kaladp0060s0106.2.v1.1.CDS.1"/>
    </source>
</evidence>
<accession>A0A7N0ZZS7</accession>
<evidence type="ECO:0000256" key="4">
    <source>
        <dbReference type="ARBA" id="ARBA00022989"/>
    </source>
</evidence>
<dbReference type="EnsemblPlants" id="Kaladp0060s0106.2.v1.1">
    <property type="protein sequence ID" value="Kaladp0060s0106.2.v1.1.CDS.1"/>
    <property type="gene ID" value="Kaladp0060s0106.v1.1"/>
</dbReference>
<dbReference type="PANTHER" id="PTHR31113">
    <property type="entry name" value="UPF0496 PROTEIN 3-RELATED"/>
    <property type="match status" value="1"/>
</dbReference>
<feature type="transmembrane region" description="Helical" evidence="8">
    <location>
        <begin position="251"/>
        <end position="269"/>
    </location>
</feature>
<evidence type="ECO:0000256" key="2">
    <source>
        <dbReference type="ARBA" id="ARBA00009074"/>
    </source>
</evidence>
<protein>
    <submittedName>
        <fullName evidence="9">Uncharacterized protein</fullName>
    </submittedName>
</protein>
<dbReference type="EnsemblPlants" id="Kaladp0060s0106.1.v1.1">
    <property type="protein sequence ID" value="Kaladp0060s0106.1.v1.1.CDS.1"/>
    <property type="gene ID" value="Kaladp0060s0106.v1.1"/>
</dbReference>
<comment type="similarity">
    <text evidence="2">Belongs to the UPF0496 family.</text>
</comment>
<reference evidence="9" key="1">
    <citation type="submission" date="2021-01" db="UniProtKB">
        <authorList>
            <consortium name="EnsemblPlants"/>
        </authorList>
    </citation>
    <scope>IDENTIFICATION</scope>
</reference>
<evidence type="ECO:0000313" key="10">
    <source>
        <dbReference type="Proteomes" id="UP000594263"/>
    </source>
</evidence>
<dbReference type="GO" id="GO:0016020">
    <property type="term" value="C:membrane"/>
    <property type="evidence" value="ECO:0007669"/>
    <property type="project" value="UniProtKB-SubCell"/>
</dbReference>
<organism evidence="9 10">
    <name type="scientific">Kalanchoe fedtschenkoi</name>
    <name type="common">Lavender scallops</name>
    <name type="synonym">South American air plant</name>
    <dbReference type="NCBI Taxonomy" id="63787"/>
    <lineage>
        <taxon>Eukaryota</taxon>
        <taxon>Viridiplantae</taxon>
        <taxon>Streptophyta</taxon>
        <taxon>Embryophyta</taxon>
        <taxon>Tracheophyta</taxon>
        <taxon>Spermatophyta</taxon>
        <taxon>Magnoliopsida</taxon>
        <taxon>eudicotyledons</taxon>
        <taxon>Gunneridae</taxon>
        <taxon>Pentapetalae</taxon>
        <taxon>Saxifragales</taxon>
        <taxon>Crassulaceae</taxon>
        <taxon>Kalanchoe</taxon>
    </lineage>
</organism>
<dbReference type="OMA" id="TTRVINK"/>
<evidence type="ECO:0000256" key="3">
    <source>
        <dbReference type="ARBA" id="ARBA00022692"/>
    </source>
</evidence>
<dbReference type="Proteomes" id="UP000594263">
    <property type="component" value="Unplaced"/>
</dbReference>
<dbReference type="Gramene" id="Kaladp0060s0106.1.v1.1">
    <property type="protein sequence ID" value="Kaladp0060s0106.1.v1.1.CDS.1"/>
    <property type="gene ID" value="Kaladp0060s0106.v1.1"/>
</dbReference>
<feature type="compositionally biased region" description="Polar residues" evidence="7">
    <location>
        <begin position="1"/>
        <end position="17"/>
    </location>
</feature>
<dbReference type="Pfam" id="PF05055">
    <property type="entry name" value="DUF677"/>
    <property type="match status" value="1"/>
</dbReference>
<dbReference type="Gramene" id="Kaladp0060s0106.2.v1.1">
    <property type="protein sequence ID" value="Kaladp0060s0106.2.v1.1.CDS.1"/>
    <property type="gene ID" value="Kaladp0060s0106.v1.1"/>
</dbReference>
<evidence type="ECO:0000256" key="7">
    <source>
        <dbReference type="SAM" id="MobiDB-lite"/>
    </source>
</evidence>
<sequence length="383" mass="42990">MGSQCSTSSADVVTPAQSSANSNSNPRCSADLNSYAAACQQDPVLQSFDSAVRESTTRAVNTVALEVEFHSVSLDSLREVTGSLLDVNHEVVKVILECKKDIWKNSELSSLVDEYFENSLQILDFCNALEKCLKRARDSQLIIDVALQQYEDETMQQGFDERRYHKTLQELKNFKDLGNPFSDEFFLKFQETYEKQVAMLKKMELRRQKLDKKARSLKSWRTVSNVIFVSTLAAVLIFSVVAAAIAAQPVITALVGALAVPIGSMGKWINSLWKSYETEVMGELKVVDSMHIGTYIAVQDLDNIRIQVNKLETEIQSLLQNAGLALREEDTVKIVIDEIKKKLSAFTDCLDDLADQTAKCHRDIMKARTVILQRIIRHPSNSL</sequence>
<dbReference type="InterPro" id="IPR007749">
    <property type="entry name" value="DUF677"/>
</dbReference>
<feature type="coiled-coil region" evidence="6">
    <location>
        <begin position="301"/>
        <end position="328"/>
    </location>
</feature>
<keyword evidence="4 8" id="KW-1133">Transmembrane helix</keyword>
<evidence type="ECO:0000256" key="6">
    <source>
        <dbReference type="SAM" id="Coils"/>
    </source>
</evidence>
<dbReference type="Gramene" id="Kaladp0060s0106.3.v1.1">
    <property type="protein sequence ID" value="Kaladp0060s0106.3.v1.1.CDS.1"/>
    <property type="gene ID" value="Kaladp0060s0106.v1.1"/>
</dbReference>
<keyword evidence="10" id="KW-1185">Reference proteome</keyword>
<comment type="subcellular location">
    <subcellularLocation>
        <location evidence="1">Membrane</location>
    </subcellularLocation>
</comment>
<dbReference type="EnsemblPlants" id="Kaladp0060s0106.3.v1.1">
    <property type="protein sequence ID" value="Kaladp0060s0106.3.v1.1.CDS.1"/>
    <property type="gene ID" value="Kaladp0060s0106.v1.1"/>
</dbReference>
<keyword evidence="5 8" id="KW-0472">Membrane</keyword>
<proteinExistence type="inferred from homology"/>
<evidence type="ECO:0000256" key="5">
    <source>
        <dbReference type="ARBA" id="ARBA00023136"/>
    </source>
</evidence>
<dbReference type="AlphaFoldDB" id="A0A7N0ZZS7"/>
<keyword evidence="6" id="KW-0175">Coiled coil</keyword>
<feature type="transmembrane region" description="Helical" evidence="8">
    <location>
        <begin position="222"/>
        <end position="245"/>
    </location>
</feature>